<evidence type="ECO:0000313" key="2">
    <source>
        <dbReference type="Proteomes" id="UP000182146"/>
    </source>
</evidence>
<accession>A0A1G9U3Y0</accession>
<dbReference type="RefSeq" id="WP_268746212.1">
    <property type="nucleotide sequence ID" value="NZ_FNGU01000007.1"/>
</dbReference>
<dbReference type="AlphaFoldDB" id="A0A1G9U3Y0"/>
<name>A0A1G9U3Y0_9BACT</name>
<protein>
    <submittedName>
        <fullName evidence="1">Uncharacterized protein</fullName>
    </submittedName>
</protein>
<dbReference type="STRING" id="392333.SAMN05660860_02715"/>
<sequence>MEPRLWYIRNADMFSWLREEEQMELARCSEMLDCKRNTRLDS</sequence>
<dbReference type="EMBL" id="FNGU01000007">
    <property type="protein sequence ID" value="SDM54689.1"/>
    <property type="molecule type" value="Genomic_DNA"/>
</dbReference>
<organism evidence="1 2">
    <name type="scientific">Geoalkalibacter ferrihydriticus</name>
    <dbReference type="NCBI Taxonomy" id="392333"/>
    <lineage>
        <taxon>Bacteria</taxon>
        <taxon>Pseudomonadati</taxon>
        <taxon>Thermodesulfobacteriota</taxon>
        <taxon>Desulfuromonadia</taxon>
        <taxon>Desulfuromonadales</taxon>
        <taxon>Geoalkalibacteraceae</taxon>
        <taxon>Geoalkalibacter</taxon>
    </lineage>
</organism>
<proteinExistence type="predicted"/>
<dbReference type="Proteomes" id="UP000182146">
    <property type="component" value="Unassembled WGS sequence"/>
</dbReference>
<gene>
    <name evidence="1" type="ORF">SAMN05660860_02715</name>
</gene>
<evidence type="ECO:0000313" key="1">
    <source>
        <dbReference type="EMBL" id="SDM54689.1"/>
    </source>
</evidence>
<reference evidence="1 2" key="1">
    <citation type="submission" date="2016-10" db="EMBL/GenBank/DDBJ databases">
        <authorList>
            <person name="de Groot N.N."/>
        </authorList>
    </citation>
    <scope>NUCLEOTIDE SEQUENCE [LARGE SCALE GENOMIC DNA]</scope>
    <source>
        <strain evidence="1 2">DSM 17813</strain>
    </source>
</reference>